<comment type="caution">
    <text evidence="8">The sequence shown here is derived from an EMBL/GenBank/DDBJ whole genome shotgun (WGS) entry which is preliminary data.</text>
</comment>
<keyword evidence="9" id="KW-1185">Reference proteome</keyword>
<keyword evidence="3" id="KW-0237">DNA synthesis</keyword>
<gene>
    <name evidence="8" type="ORF">ACFFIC_05655</name>
</gene>
<feature type="domain" description="TSCPD" evidence="7">
    <location>
        <begin position="353"/>
        <end position="455"/>
    </location>
</feature>
<dbReference type="InterPro" id="IPR024434">
    <property type="entry name" value="TSCPD_dom"/>
</dbReference>
<dbReference type="Gene3D" id="3.20.70.20">
    <property type="match status" value="1"/>
</dbReference>
<feature type="region of interest" description="Disordered" evidence="6">
    <location>
        <begin position="334"/>
        <end position="356"/>
    </location>
</feature>
<dbReference type="EMBL" id="JBHLVZ010000002">
    <property type="protein sequence ID" value="MFC0385037.1"/>
    <property type="molecule type" value="Genomic_DNA"/>
</dbReference>
<dbReference type="EC" id="1.17.4.1" evidence="2"/>
<evidence type="ECO:0000313" key="9">
    <source>
        <dbReference type="Proteomes" id="UP001589789"/>
    </source>
</evidence>
<comment type="similarity">
    <text evidence="1">Belongs to the ribonucleoside diphosphate reductase class-2 family.</text>
</comment>
<evidence type="ECO:0000313" key="8">
    <source>
        <dbReference type="EMBL" id="MFC0385037.1"/>
    </source>
</evidence>
<protein>
    <recommendedName>
        <fullName evidence="2">ribonucleoside-diphosphate reductase</fullName>
        <ecNumber evidence="2">1.17.4.1</ecNumber>
    </recommendedName>
</protein>
<reference evidence="8 9" key="1">
    <citation type="submission" date="2024-09" db="EMBL/GenBank/DDBJ databases">
        <authorList>
            <person name="Sun Q."/>
            <person name="Mori K."/>
        </authorList>
    </citation>
    <scope>NUCLEOTIDE SEQUENCE [LARGE SCALE GENOMIC DNA]</scope>
    <source>
        <strain evidence="8 9">CCM 7468</strain>
    </source>
</reference>
<evidence type="ECO:0000256" key="4">
    <source>
        <dbReference type="ARBA" id="ARBA00022741"/>
    </source>
</evidence>
<proteinExistence type="inferred from homology"/>
<evidence type="ECO:0000256" key="5">
    <source>
        <dbReference type="ARBA" id="ARBA00047754"/>
    </source>
</evidence>
<evidence type="ECO:0000256" key="1">
    <source>
        <dbReference type="ARBA" id="ARBA00007405"/>
    </source>
</evidence>
<dbReference type="Pfam" id="PF12637">
    <property type="entry name" value="TSCPD"/>
    <property type="match status" value="1"/>
</dbReference>
<organism evidence="8 9">
    <name type="scientific">Muricoccus vinaceus</name>
    <dbReference type="NCBI Taxonomy" id="424704"/>
    <lineage>
        <taxon>Bacteria</taxon>
        <taxon>Pseudomonadati</taxon>
        <taxon>Pseudomonadota</taxon>
        <taxon>Alphaproteobacteria</taxon>
        <taxon>Acetobacterales</taxon>
        <taxon>Roseomonadaceae</taxon>
        <taxon>Muricoccus</taxon>
    </lineage>
</organism>
<accession>A0ABV6IN96</accession>
<evidence type="ECO:0000256" key="2">
    <source>
        <dbReference type="ARBA" id="ARBA00012274"/>
    </source>
</evidence>
<evidence type="ECO:0000256" key="3">
    <source>
        <dbReference type="ARBA" id="ARBA00022634"/>
    </source>
</evidence>
<evidence type="ECO:0000256" key="6">
    <source>
        <dbReference type="SAM" id="MobiDB-lite"/>
    </source>
</evidence>
<dbReference type="Proteomes" id="UP001589789">
    <property type="component" value="Unassembled WGS sequence"/>
</dbReference>
<dbReference type="SUPFAM" id="SSF51998">
    <property type="entry name" value="PFL-like glycyl radical enzymes"/>
    <property type="match status" value="1"/>
</dbReference>
<keyword evidence="4" id="KW-0547">Nucleotide-binding</keyword>
<evidence type="ECO:0000259" key="7">
    <source>
        <dbReference type="Pfam" id="PF12637"/>
    </source>
</evidence>
<sequence length="506" mass="51675">MTRDDGSTRNTVWQGVALRRTRAAADPDAAPRSVALPATWDDTAAEALAALAPGQGPVALPRLAEAWIRRLSARGRKLNILADADAANAFAAGLRALLLARRAAPGAGTWANDSAAESRFVLNLPAFLEGEGFDSAGYAAAIRLGVTALEILGGAKATRLQLGFADLAGLLAGLRLDYESAEGRAVATSIAALTRGAAEAASGDLAESLGARLPVALIWPEPPAETRVPGLAEAAQAALDAAAGAPGLRHATVFALSPPDAVEALLGAETGGFAPAAAPTRLVATELGDLVESPTRAALLAGEDAARLLAPRGPGARAAMEAALRPWLHAAAPAAAPAQAPRPAPKPRAAQPAHGRGAVWKVSIGGHRVTLRTMEGAEGLEEISLTLAKDGAAFRGVVDALCHSVTVGLGAGVPLDDYVQAFAYTRFGPAGMVEGDPAIHRASSVLDWAFRRLALDHLGGRILPDPTEEECGADQLGTASQQLPLLPDLPSTPAPAARRRALRLVG</sequence>
<name>A0ABV6IN96_9PROT</name>
<dbReference type="RefSeq" id="WP_377049160.1">
    <property type="nucleotide sequence ID" value="NZ_JBHLVZ010000002.1"/>
</dbReference>
<comment type="catalytic activity">
    <reaction evidence="5">
        <text>a 2'-deoxyribonucleoside 5'-diphosphate + [thioredoxin]-disulfide + H2O = a ribonucleoside 5'-diphosphate + [thioredoxin]-dithiol</text>
        <dbReference type="Rhea" id="RHEA:23252"/>
        <dbReference type="Rhea" id="RHEA-COMP:10698"/>
        <dbReference type="Rhea" id="RHEA-COMP:10700"/>
        <dbReference type="ChEBI" id="CHEBI:15377"/>
        <dbReference type="ChEBI" id="CHEBI:29950"/>
        <dbReference type="ChEBI" id="CHEBI:50058"/>
        <dbReference type="ChEBI" id="CHEBI:57930"/>
        <dbReference type="ChEBI" id="CHEBI:73316"/>
        <dbReference type="EC" id="1.17.4.1"/>
    </reaction>
</comment>